<keyword evidence="4" id="KW-1185">Reference proteome</keyword>
<evidence type="ECO:0000313" key="4">
    <source>
        <dbReference type="Proteomes" id="UP000095042"/>
    </source>
</evidence>
<evidence type="ECO:0000256" key="1">
    <source>
        <dbReference type="SAM" id="MobiDB-lite"/>
    </source>
</evidence>
<evidence type="ECO:0000256" key="2">
    <source>
        <dbReference type="SAM" id="SignalP"/>
    </source>
</evidence>
<name>A0A1E3W8D7_9HYPH</name>
<gene>
    <name evidence="3" type="ORF">AUC71_02375</name>
</gene>
<dbReference type="RefSeq" id="WP_069624721.1">
    <property type="nucleotide sequence ID" value="NZ_LPWD01000415.1"/>
</dbReference>
<dbReference type="EMBL" id="LPWD01000415">
    <property type="protein sequence ID" value="ODS02073.1"/>
    <property type="molecule type" value="Genomic_DNA"/>
</dbReference>
<feature type="chain" id="PRO_5009139081" evidence="2">
    <location>
        <begin position="20"/>
        <end position="70"/>
    </location>
</feature>
<evidence type="ECO:0000313" key="3">
    <source>
        <dbReference type="EMBL" id="ODS02073.1"/>
    </source>
</evidence>
<proteinExistence type="predicted"/>
<comment type="caution">
    <text evidence="3">The sequence shown here is derived from an EMBL/GenBank/DDBJ whole genome shotgun (WGS) entry which is preliminary data.</text>
</comment>
<accession>A0A1E3W8D7</accession>
<protein>
    <submittedName>
        <fullName evidence="3">Uncharacterized protein</fullName>
    </submittedName>
</protein>
<dbReference type="Proteomes" id="UP000095042">
    <property type="component" value="Unassembled WGS sequence"/>
</dbReference>
<keyword evidence="2" id="KW-0732">Signal</keyword>
<dbReference type="AlphaFoldDB" id="A0A1E3W8D7"/>
<feature type="signal peptide" evidence="2">
    <location>
        <begin position="1"/>
        <end position="19"/>
    </location>
</feature>
<feature type="compositionally biased region" description="Acidic residues" evidence="1">
    <location>
        <begin position="29"/>
        <end position="70"/>
    </location>
</feature>
<organism evidence="3 4">
    <name type="scientific">Methyloceanibacter marginalis</name>
    <dbReference type="NCBI Taxonomy" id="1774971"/>
    <lineage>
        <taxon>Bacteria</taxon>
        <taxon>Pseudomonadati</taxon>
        <taxon>Pseudomonadota</taxon>
        <taxon>Alphaproteobacteria</taxon>
        <taxon>Hyphomicrobiales</taxon>
        <taxon>Hyphomicrobiaceae</taxon>
        <taxon>Methyloceanibacter</taxon>
    </lineage>
</organism>
<feature type="region of interest" description="Disordered" evidence="1">
    <location>
        <begin position="26"/>
        <end position="70"/>
    </location>
</feature>
<reference evidence="3 4" key="1">
    <citation type="journal article" date="2016" name="Environ. Microbiol.">
        <title>New Methyloceanibacter diversity from North Sea sediments includes methanotroph containing solely the soluble methane monooxygenase.</title>
        <authorList>
            <person name="Vekeman B."/>
            <person name="Kerckhof F.M."/>
            <person name="Cremers G."/>
            <person name="de Vos P."/>
            <person name="Vandamme P."/>
            <person name="Boon N."/>
            <person name="Op den Camp H.J."/>
            <person name="Heylen K."/>
        </authorList>
    </citation>
    <scope>NUCLEOTIDE SEQUENCE [LARGE SCALE GENOMIC DNA]</scope>
    <source>
        <strain evidence="3 4">R-67177</strain>
    </source>
</reference>
<sequence length="70" mass="7481">MTKLFAPLFAAAFVIGLSAAPVLTYAQDDPMEESEDSMDTGDDSATTEENTDTMDEAPAEDPMEESEASE</sequence>